<keyword evidence="2" id="KW-0238">DNA-binding</keyword>
<proteinExistence type="predicted"/>
<accession>A0A1H9LUZ6</accession>
<dbReference type="InterPro" id="IPR009057">
    <property type="entry name" value="Homeodomain-like_sf"/>
</dbReference>
<keyword evidence="1" id="KW-0805">Transcription regulation</keyword>
<dbReference type="GO" id="GO:0003700">
    <property type="term" value="F:DNA-binding transcription factor activity"/>
    <property type="evidence" value="ECO:0007669"/>
    <property type="project" value="InterPro"/>
</dbReference>
<feature type="domain" description="HTH araC/xylS-type" evidence="5">
    <location>
        <begin position="243"/>
        <end position="340"/>
    </location>
</feature>
<dbReference type="RefSeq" id="WP_177189072.1">
    <property type="nucleotide sequence ID" value="NZ_FOFS01000017.1"/>
</dbReference>
<dbReference type="STRING" id="489703.SAMN04488038_11763"/>
<evidence type="ECO:0000256" key="2">
    <source>
        <dbReference type="ARBA" id="ARBA00023125"/>
    </source>
</evidence>
<dbReference type="GO" id="GO:0000976">
    <property type="term" value="F:transcription cis-regulatory region binding"/>
    <property type="evidence" value="ECO:0007669"/>
    <property type="project" value="TreeGrafter"/>
</dbReference>
<dbReference type="PANTHER" id="PTHR47894">
    <property type="entry name" value="HTH-TYPE TRANSCRIPTIONAL REGULATOR GADX"/>
    <property type="match status" value="1"/>
</dbReference>
<dbReference type="InterPro" id="IPR020449">
    <property type="entry name" value="Tscrpt_reg_AraC-type_HTH"/>
</dbReference>
<dbReference type="SUPFAM" id="SSF46689">
    <property type="entry name" value="Homeodomain-like"/>
    <property type="match status" value="1"/>
</dbReference>
<keyword evidence="3" id="KW-0804">Transcription</keyword>
<dbReference type="Proteomes" id="UP000199233">
    <property type="component" value="Unassembled WGS sequence"/>
</dbReference>
<reference evidence="6 7" key="1">
    <citation type="submission" date="2016-10" db="EMBL/GenBank/DDBJ databases">
        <authorList>
            <person name="de Groot N.N."/>
        </authorList>
    </citation>
    <scope>NUCLEOTIDE SEQUENCE [LARGE SCALE GENOMIC DNA]</scope>
    <source>
        <strain evidence="6 7">DSM 25927</strain>
    </source>
</reference>
<evidence type="ECO:0000256" key="1">
    <source>
        <dbReference type="ARBA" id="ARBA00023015"/>
    </source>
</evidence>
<evidence type="ECO:0000313" key="6">
    <source>
        <dbReference type="EMBL" id="SER15168.1"/>
    </source>
</evidence>
<sequence>MSARLLSQRSPVPATLHPVYLRLFCETLQRRGVAELPGLLRAAGLPAALDEVSEPVELRHALSFIRLARRQCSDALLAVEWGRRVRSNMHGNVGTAIFSSANLRQALQSLVTLMPLRCANLRLSLRESGSQLRLCYEPALPLYELEEFIATVTVFALQDLMHSLLGRQLNRVCFELPFAPPAWVAQRGAVCSSELLFHAPMLAARLPLELLDRALPSADAPAHAAALRQCQLDLRRSATRLSERLAAYLGAQAETFPTLAQAADYFHLSPRSLRRGLQQEGESFQKILDRVRMDAAALLLEESALDVQEVARRLAYQDASNFIRAFRRRYGQTPRQFREAPRAALMRSSAAQGEGA</sequence>
<dbReference type="PROSITE" id="PS01124">
    <property type="entry name" value="HTH_ARAC_FAMILY_2"/>
    <property type="match status" value="1"/>
</dbReference>
<name>A0A1H9LUZ6_9GAMM</name>
<dbReference type="Pfam" id="PF12625">
    <property type="entry name" value="Arabinose_bd"/>
    <property type="match status" value="1"/>
</dbReference>
<dbReference type="AlphaFoldDB" id="A0A1H9LUZ6"/>
<gene>
    <name evidence="6" type="ORF">SAMN04488038_11763</name>
</gene>
<dbReference type="PROSITE" id="PS00041">
    <property type="entry name" value="HTH_ARAC_FAMILY_1"/>
    <property type="match status" value="1"/>
</dbReference>
<dbReference type="InterPro" id="IPR018062">
    <property type="entry name" value="HTH_AraC-typ_CS"/>
</dbReference>
<dbReference type="InterPro" id="IPR018060">
    <property type="entry name" value="HTH_AraC"/>
</dbReference>
<dbReference type="Pfam" id="PF12833">
    <property type="entry name" value="HTH_18"/>
    <property type="match status" value="1"/>
</dbReference>
<dbReference type="PANTHER" id="PTHR47894:SF1">
    <property type="entry name" value="HTH-TYPE TRANSCRIPTIONAL REGULATOR VQSM"/>
    <property type="match status" value="1"/>
</dbReference>
<feature type="region of interest" description="Disordered" evidence="4">
    <location>
        <begin position="337"/>
        <end position="356"/>
    </location>
</feature>
<evidence type="ECO:0000313" key="7">
    <source>
        <dbReference type="Proteomes" id="UP000199233"/>
    </source>
</evidence>
<keyword evidence="7" id="KW-1185">Reference proteome</keyword>
<dbReference type="InterPro" id="IPR032687">
    <property type="entry name" value="AraC-type_N"/>
</dbReference>
<dbReference type="Gene3D" id="1.10.10.60">
    <property type="entry name" value="Homeodomain-like"/>
    <property type="match status" value="1"/>
</dbReference>
<protein>
    <submittedName>
        <fullName evidence="6">Transcriptional regulator, AraC family</fullName>
    </submittedName>
</protein>
<dbReference type="SMART" id="SM00342">
    <property type="entry name" value="HTH_ARAC"/>
    <property type="match status" value="1"/>
</dbReference>
<evidence type="ECO:0000256" key="3">
    <source>
        <dbReference type="ARBA" id="ARBA00023163"/>
    </source>
</evidence>
<dbReference type="GO" id="GO:0005829">
    <property type="term" value="C:cytosol"/>
    <property type="evidence" value="ECO:0007669"/>
    <property type="project" value="TreeGrafter"/>
</dbReference>
<dbReference type="PRINTS" id="PR00032">
    <property type="entry name" value="HTHARAC"/>
</dbReference>
<dbReference type="EMBL" id="FOFS01000017">
    <property type="protein sequence ID" value="SER15168.1"/>
    <property type="molecule type" value="Genomic_DNA"/>
</dbReference>
<organism evidence="6 7">
    <name type="scientific">Solimonas aquatica</name>
    <dbReference type="NCBI Taxonomy" id="489703"/>
    <lineage>
        <taxon>Bacteria</taxon>
        <taxon>Pseudomonadati</taxon>
        <taxon>Pseudomonadota</taxon>
        <taxon>Gammaproteobacteria</taxon>
        <taxon>Nevskiales</taxon>
        <taxon>Nevskiaceae</taxon>
        <taxon>Solimonas</taxon>
    </lineage>
</organism>
<evidence type="ECO:0000259" key="5">
    <source>
        <dbReference type="PROSITE" id="PS01124"/>
    </source>
</evidence>
<evidence type="ECO:0000256" key="4">
    <source>
        <dbReference type="SAM" id="MobiDB-lite"/>
    </source>
</evidence>